<keyword evidence="4 5" id="KW-0472">Membrane</keyword>
<keyword evidence="3 5" id="KW-1133">Transmembrane helix</keyword>
<dbReference type="AlphaFoldDB" id="E0RXE1"/>
<evidence type="ECO:0000256" key="1">
    <source>
        <dbReference type="ARBA" id="ARBA00004141"/>
    </source>
</evidence>
<dbReference type="EMBL" id="CP001810">
    <property type="protein sequence ID" value="ADL32979.1"/>
    <property type="molecule type" value="Genomic_DNA"/>
</dbReference>
<evidence type="ECO:0000256" key="5">
    <source>
        <dbReference type="SAM" id="Phobius"/>
    </source>
</evidence>
<dbReference type="Proteomes" id="UP000001299">
    <property type="component" value="Chromosome 1"/>
</dbReference>
<dbReference type="eggNOG" id="ENOG502ZS2T">
    <property type="taxonomic scope" value="Bacteria"/>
</dbReference>
<dbReference type="KEGG" id="bpb:bpr_I0230"/>
<feature type="transmembrane region" description="Helical" evidence="5">
    <location>
        <begin position="69"/>
        <end position="89"/>
    </location>
</feature>
<evidence type="ECO:0000313" key="7">
    <source>
        <dbReference type="Proteomes" id="UP000001299"/>
    </source>
</evidence>
<evidence type="ECO:0000256" key="2">
    <source>
        <dbReference type="ARBA" id="ARBA00022692"/>
    </source>
</evidence>
<dbReference type="GO" id="GO:0009403">
    <property type="term" value="P:toxin biosynthetic process"/>
    <property type="evidence" value="ECO:0007669"/>
    <property type="project" value="InterPro"/>
</dbReference>
<sequence>MGFDVSQIVMTVVVICLILWRMSYGINNGLFAEAAGLIAVIASFVAVYYSINIVENVLTVNLGKIIPKIGYLVVAFVVYKIMVAISDAFRKIKNIPIVGRVDGALGAILGIAEAFLIIALIQYATNIEIVTPVLTTCYKIVLLIRKSFINN</sequence>
<keyword evidence="7" id="KW-1185">Reference proteome</keyword>
<keyword evidence="2 5" id="KW-0812">Transmembrane</keyword>
<evidence type="ECO:0000256" key="4">
    <source>
        <dbReference type="ARBA" id="ARBA00023136"/>
    </source>
</evidence>
<proteinExistence type="predicted"/>
<dbReference type="Pfam" id="PF02674">
    <property type="entry name" value="Colicin_V"/>
    <property type="match status" value="1"/>
</dbReference>
<evidence type="ECO:0008006" key="8">
    <source>
        <dbReference type="Google" id="ProtNLM"/>
    </source>
</evidence>
<dbReference type="InterPro" id="IPR003825">
    <property type="entry name" value="Colicin-V_CvpA"/>
</dbReference>
<name>E0RXE1_BUTPB</name>
<feature type="transmembrane region" description="Helical" evidence="5">
    <location>
        <begin position="101"/>
        <end position="123"/>
    </location>
</feature>
<evidence type="ECO:0000256" key="3">
    <source>
        <dbReference type="ARBA" id="ARBA00022989"/>
    </source>
</evidence>
<comment type="subcellular location">
    <subcellularLocation>
        <location evidence="1">Membrane</location>
        <topology evidence="1">Multi-pass membrane protein</topology>
    </subcellularLocation>
</comment>
<gene>
    <name evidence="6" type="ordered locus">bpr_I0230</name>
</gene>
<reference evidence="6 7" key="1">
    <citation type="journal article" date="2010" name="PLoS ONE">
        <title>The glycobiome of the rumen bacterium Butyrivibrio proteoclasticus B316(T) highlights adaptation to a polysaccharide-rich environment.</title>
        <authorList>
            <person name="Kelly W.J."/>
            <person name="Leahy S.C."/>
            <person name="Altermann E."/>
            <person name="Yeoman C.J."/>
            <person name="Dunne J.C."/>
            <person name="Kong Z."/>
            <person name="Pacheco D.M."/>
            <person name="Li D."/>
            <person name="Noel S.J."/>
            <person name="Moon C.D."/>
            <person name="Cookson A.L."/>
            <person name="Attwood G.T."/>
        </authorList>
    </citation>
    <scope>NUCLEOTIDE SEQUENCE [LARGE SCALE GENOMIC DNA]</scope>
    <source>
        <strain evidence="7">ATCC 51982 / DSM 14932 / B316</strain>
    </source>
</reference>
<dbReference type="GO" id="GO:0016020">
    <property type="term" value="C:membrane"/>
    <property type="evidence" value="ECO:0007669"/>
    <property type="project" value="UniProtKB-SubCell"/>
</dbReference>
<feature type="transmembrane region" description="Helical" evidence="5">
    <location>
        <begin position="30"/>
        <end position="49"/>
    </location>
</feature>
<organism evidence="6 7">
    <name type="scientific">Butyrivibrio proteoclasticus (strain ATCC 51982 / DSM 14932 / B316)</name>
    <name type="common">Clostridium proteoclasticum</name>
    <dbReference type="NCBI Taxonomy" id="515622"/>
    <lineage>
        <taxon>Bacteria</taxon>
        <taxon>Bacillati</taxon>
        <taxon>Bacillota</taxon>
        <taxon>Clostridia</taxon>
        <taxon>Lachnospirales</taxon>
        <taxon>Lachnospiraceae</taxon>
        <taxon>Butyrivibrio</taxon>
    </lineage>
</organism>
<accession>E0RXE1</accession>
<feature type="transmembrane region" description="Helical" evidence="5">
    <location>
        <begin position="6"/>
        <end position="23"/>
    </location>
</feature>
<evidence type="ECO:0000313" key="6">
    <source>
        <dbReference type="EMBL" id="ADL32979.1"/>
    </source>
</evidence>
<protein>
    <recommendedName>
        <fullName evidence="8">Membrane protein required for colicin V production</fullName>
    </recommendedName>
</protein>
<dbReference type="HOGENOM" id="CLU_1727940_0_0_9"/>
<dbReference type="RefSeq" id="WP_013279636.1">
    <property type="nucleotide sequence ID" value="NC_014387.1"/>
</dbReference>